<reference evidence="6 7" key="1">
    <citation type="submission" date="2023-07" db="EMBL/GenBank/DDBJ databases">
        <title>Sequencing the genomes of 1000 actinobacteria strains.</title>
        <authorList>
            <person name="Klenk H.-P."/>
        </authorList>
    </citation>
    <scope>NUCLEOTIDE SEQUENCE [LARGE SCALE GENOMIC DNA]</scope>
    <source>
        <strain evidence="6 7">DSM 22966</strain>
    </source>
</reference>
<evidence type="ECO:0000313" key="6">
    <source>
        <dbReference type="EMBL" id="MDR7346811.1"/>
    </source>
</evidence>
<gene>
    <name evidence="6" type="ORF">J2S62_001068</name>
</gene>
<feature type="transmembrane region" description="Helical" evidence="5">
    <location>
        <begin position="36"/>
        <end position="54"/>
    </location>
</feature>
<name>A0ABU2B078_9MICC</name>
<feature type="transmembrane region" description="Helical" evidence="5">
    <location>
        <begin position="6"/>
        <end position="24"/>
    </location>
</feature>
<evidence type="ECO:0000256" key="3">
    <source>
        <dbReference type="ARBA" id="ARBA00022989"/>
    </source>
</evidence>
<organism evidence="6 7">
    <name type="scientific">Enteractinococcus fodinae</name>
    <dbReference type="NCBI Taxonomy" id="684663"/>
    <lineage>
        <taxon>Bacteria</taxon>
        <taxon>Bacillati</taxon>
        <taxon>Actinomycetota</taxon>
        <taxon>Actinomycetes</taxon>
        <taxon>Micrococcales</taxon>
        <taxon>Micrococcaceae</taxon>
    </lineage>
</organism>
<evidence type="ECO:0000256" key="2">
    <source>
        <dbReference type="ARBA" id="ARBA00022692"/>
    </source>
</evidence>
<dbReference type="Pfam" id="PF09685">
    <property type="entry name" value="MamF_MmsF"/>
    <property type="match status" value="1"/>
</dbReference>
<dbReference type="Proteomes" id="UP001183794">
    <property type="component" value="Unassembled WGS sequence"/>
</dbReference>
<keyword evidence="3 5" id="KW-1133">Transmembrane helix</keyword>
<dbReference type="InterPro" id="IPR019109">
    <property type="entry name" value="MamF_MmsF"/>
</dbReference>
<dbReference type="EMBL" id="JAVDYJ010000001">
    <property type="protein sequence ID" value="MDR7346811.1"/>
    <property type="molecule type" value="Genomic_DNA"/>
</dbReference>
<proteinExistence type="predicted"/>
<comment type="caution">
    <text evidence="6">The sequence shown here is derived from an EMBL/GenBank/DDBJ whole genome shotgun (WGS) entry which is preliminary data.</text>
</comment>
<protein>
    <submittedName>
        <fullName evidence="6">Tic20 family protein</fullName>
    </submittedName>
</protein>
<evidence type="ECO:0000256" key="4">
    <source>
        <dbReference type="ARBA" id="ARBA00023136"/>
    </source>
</evidence>
<accession>A0ABU2B078</accession>
<comment type="subcellular location">
    <subcellularLocation>
        <location evidence="1">Membrane</location>
        <topology evidence="1">Multi-pass membrane protein</topology>
    </subcellularLocation>
</comment>
<keyword evidence="2 5" id="KW-0812">Transmembrane</keyword>
<evidence type="ECO:0000313" key="7">
    <source>
        <dbReference type="Proteomes" id="UP001183794"/>
    </source>
</evidence>
<sequence>MVMPLGAIFIGFISPLLVWLIFRERSRLVDLQGRHALNWTISYAIYWIGAWILTSILIGYLIMAALIIFDLVVLIIAAVKASDRQAWRYPLAIQFFNTPGR</sequence>
<evidence type="ECO:0000256" key="1">
    <source>
        <dbReference type="ARBA" id="ARBA00004141"/>
    </source>
</evidence>
<evidence type="ECO:0000256" key="5">
    <source>
        <dbReference type="SAM" id="Phobius"/>
    </source>
</evidence>
<feature type="transmembrane region" description="Helical" evidence="5">
    <location>
        <begin position="60"/>
        <end position="79"/>
    </location>
</feature>
<keyword evidence="7" id="KW-1185">Reference proteome</keyword>
<keyword evidence="4 5" id="KW-0472">Membrane</keyword>